<dbReference type="SMART" id="SM01119">
    <property type="entry name" value="D-ser_dehydrat"/>
    <property type="match status" value="1"/>
</dbReference>
<comment type="caution">
    <text evidence="4">The sequence shown here is derived from an EMBL/GenBank/DDBJ whole genome shotgun (WGS) entry which is preliminary data.</text>
</comment>
<protein>
    <submittedName>
        <fullName evidence="4">D-threonine aldolase</fullName>
        <ecNumber evidence="4">4.1.2.42</ecNumber>
    </submittedName>
</protein>
<dbReference type="PANTHER" id="PTHR28004">
    <property type="entry name" value="ZGC:162816-RELATED"/>
    <property type="match status" value="1"/>
</dbReference>
<dbReference type="GO" id="GO:0036088">
    <property type="term" value="P:D-serine catabolic process"/>
    <property type="evidence" value="ECO:0007669"/>
    <property type="project" value="TreeGrafter"/>
</dbReference>
<evidence type="ECO:0000256" key="2">
    <source>
        <dbReference type="ARBA" id="ARBA00023239"/>
    </source>
</evidence>
<dbReference type="OrthoDB" id="9788869at2"/>
<evidence type="ECO:0000256" key="1">
    <source>
        <dbReference type="ARBA" id="ARBA00005323"/>
    </source>
</evidence>
<dbReference type="EMBL" id="SJPT01000007">
    <property type="protein sequence ID" value="TWU21046.1"/>
    <property type="molecule type" value="Genomic_DNA"/>
</dbReference>
<dbReference type="GO" id="GO:0043876">
    <property type="term" value="F:D-threonine aldolase activity"/>
    <property type="evidence" value="ECO:0007669"/>
    <property type="project" value="UniProtKB-EC"/>
</dbReference>
<dbReference type="SUPFAM" id="SSF51419">
    <property type="entry name" value="PLP-binding barrel"/>
    <property type="match status" value="1"/>
</dbReference>
<dbReference type="EC" id="4.1.2.42" evidence="4"/>
<keyword evidence="2 4" id="KW-0456">Lyase</keyword>
<accession>A0A5C6CCA6</accession>
<dbReference type="GO" id="GO:0008721">
    <property type="term" value="F:D-serine ammonia-lyase activity"/>
    <property type="evidence" value="ECO:0007669"/>
    <property type="project" value="TreeGrafter"/>
</dbReference>
<dbReference type="Pfam" id="PF01168">
    <property type="entry name" value="Ala_racemase_N"/>
    <property type="match status" value="1"/>
</dbReference>
<dbReference type="Gene3D" id="2.40.37.20">
    <property type="entry name" value="D-serine dehydratase-like domain"/>
    <property type="match status" value="1"/>
</dbReference>
<evidence type="ECO:0000313" key="4">
    <source>
        <dbReference type="EMBL" id="TWU21046.1"/>
    </source>
</evidence>
<comment type="similarity">
    <text evidence="1">Belongs to the DSD1 family.</text>
</comment>
<gene>
    <name evidence="4" type="ORF">Pla52o_40780</name>
</gene>
<dbReference type="PANTHER" id="PTHR28004:SF2">
    <property type="entry name" value="D-SERINE DEHYDRATASE"/>
    <property type="match status" value="1"/>
</dbReference>
<dbReference type="InterPro" id="IPR029066">
    <property type="entry name" value="PLP-binding_barrel"/>
</dbReference>
<dbReference type="InterPro" id="IPR042208">
    <property type="entry name" value="D-ser_dehydrat-like_sf"/>
</dbReference>
<dbReference type="AlphaFoldDB" id="A0A5C6CCA6"/>
<name>A0A5C6CCA6_9BACT</name>
<feature type="domain" description="D-serine dehydratase-like" evidence="3">
    <location>
        <begin position="273"/>
        <end position="368"/>
    </location>
</feature>
<reference evidence="4 5" key="1">
    <citation type="submission" date="2019-02" db="EMBL/GenBank/DDBJ databases">
        <title>Deep-cultivation of Planctomycetes and their phenomic and genomic characterization uncovers novel biology.</title>
        <authorList>
            <person name="Wiegand S."/>
            <person name="Jogler M."/>
            <person name="Boedeker C."/>
            <person name="Pinto D."/>
            <person name="Vollmers J."/>
            <person name="Rivas-Marin E."/>
            <person name="Kohn T."/>
            <person name="Peeters S.H."/>
            <person name="Heuer A."/>
            <person name="Rast P."/>
            <person name="Oberbeckmann S."/>
            <person name="Bunk B."/>
            <person name="Jeske O."/>
            <person name="Meyerdierks A."/>
            <person name="Storesund J.E."/>
            <person name="Kallscheuer N."/>
            <person name="Luecker S."/>
            <person name="Lage O.M."/>
            <person name="Pohl T."/>
            <person name="Merkel B.J."/>
            <person name="Hornburger P."/>
            <person name="Mueller R.-W."/>
            <person name="Bruemmer F."/>
            <person name="Labrenz M."/>
            <person name="Spormann A.M."/>
            <person name="Op Den Camp H."/>
            <person name="Overmann J."/>
            <person name="Amann R."/>
            <person name="Jetten M.S.M."/>
            <person name="Mascher T."/>
            <person name="Medema M.H."/>
            <person name="Devos D.P."/>
            <person name="Kaster A.-K."/>
            <person name="Ovreas L."/>
            <person name="Rohde M."/>
            <person name="Galperin M.Y."/>
            <person name="Jogler C."/>
        </authorList>
    </citation>
    <scope>NUCLEOTIDE SEQUENCE [LARGE SCALE GENOMIC DNA]</scope>
    <source>
        <strain evidence="4 5">Pla52o</strain>
    </source>
</reference>
<dbReference type="InterPro" id="IPR001608">
    <property type="entry name" value="Ala_racemase_N"/>
</dbReference>
<organism evidence="4 5">
    <name type="scientific">Novipirellula galeiformis</name>
    <dbReference type="NCBI Taxonomy" id="2528004"/>
    <lineage>
        <taxon>Bacteria</taxon>
        <taxon>Pseudomonadati</taxon>
        <taxon>Planctomycetota</taxon>
        <taxon>Planctomycetia</taxon>
        <taxon>Pirellulales</taxon>
        <taxon>Pirellulaceae</taxon>
        <taxon>Novipirellula</taxon>
    </lineage>
</organism>
<dbReference type="Proteomes" id="UP000316304">
    <property type="component" value="Unassembled WGS sequence"/>
</dbReference>
<evidence type="ECO:0000313" key="5">
    <source>
        <dbReference type="Proteomes" id="UP000316304"/>
    </source>
</evidence>
<dbReference type="InterPro" id="IPR026956">
    <property type="entry name" value="D-ser_dehydrat-like_dom"/>
</dbReference>
<dbReference type="Gene3D" id="3.20.20.10">
    <property type="entry name" value="Alanine racemase"/>
    <property type="match status" value="1"/>
</dbReference>
<keyword evidence="5" id="KW-1185">Reference proteome</keyword>
<evidence type="ECO:0000259" key="3">
    <source>
        <dbReference type="SMART" id="SM01119"/>
    </source>
</evidence>
<dbReference type="Pfam" id="PF14031">
    <property type="entry name" value="D-ser_dehydrat"/>
    <property type="match status" value="1"/>
</dbReference>
<proteinExistence type="inferred from homology"/>
<dbReference type="InterPro" id="IPR051466">
    <property type="entry name" value="D-amino_acid_metab_enzyme"/>
</dbReference>
<sequence>MLVSPFPFPSSLDQNLPPVQSSPIEHLPTPLLCVDVSTVRNNLQGMADYTSGHRIALRPHIKTHKSRLFSQLQLEMGAVGLTSAKPSEALAAAIDAEDILIAYPSFTPPRLRLLETLAENHTVRVGIDSVEAAQRIAARELANSTSTLGLLIDLDVGHHRTGIASVKEAVALAQLIESLPNVRFDGVLFFPGQVLPTSQSVAAGMEDVRETLVAVIDALDTAGLRPKIVSGGSTPSAKYTHLIPEITEIRPGTYIFNDLNSVRWQCAEFEDCAAFVHATVISTAVKGKAVIDAGSKMFSSDLCGADPTSGLGYLIDHPGAKLARLSEEHGEIELQQSDWSPKVGDRVRILPNHICPCVNLQNELVLVDGDQPVSHSTVDARGMLH</sequence>